<evidence type="ECO:0000313" key="5">
    <source>
        <dbReference type="Proteomes" id="UP000198302"/>
    </source>
</evidence>
<evidence type="ECO:0000259" key="1">
    <source>
        <dbReference type="Pfam" id="PF16871"/>
    </source>
</evidence>
<dbReference type="Pfam" id="PF16871">
    <property type="entry name" value="DUF5077"/>
    <property type="match status" value="1"/>
</dbReference>
<sequence length="440" mass="50135">MKNLFYVSLASLLMSFGYPINNEKSTTNDPIENPKTSISMPLAGNAYSSKHVEESNTITDNGIENWTDSGEFFTAYFKIDKAGTFQITVEESVLVDGKSEIEFSINNESKKVKFDTSKKAVTIGSWKINKEGYVALKIKGISKTGKQFPSINRLSISSTDYDRKIAYVPNNEGNFYHWGRRGPSVHLNYQVPETTNAEWYYNEITVPVNEDKIGSYFMANGFGEGYFGIQVNSATERRVLFSVWSPFTTDDPASIPETHKIKMLKKGENVHTGEFGNEGSGGQSYLKYNWKAGNTYKFLLHGIPQNNNSTNYTAYFYAPELKKWLLIASFNRPETHTYLKRFHSFLENFIPEQGDLSRKVLFNNQWICDDKGVWTEINSARFTTDNTGAKEYRMDYAGGLDKDSFYLKNGGFFNNNTKPKTIFTRPLNNKKPEINFKNLP</sequence>
<keyword evidence="5" id="KW-1185">Reference proteome</keyword>
<protein>
    <submittedName>
        <fullName evidence="2">Nematoblast specific protein</fullName>
    </submittedName>
</protein>
<dbReference type="AlphaFoldDB" id="A0A0D0F0M3"/>
<reference evidence="2 4" key="1">
    <citation type="submission" date="2015-01" db="EMBL/GenBank/DDBJ databases">
        <title>Genome of Flavobacterium hibernum DSM 12611.</title>
        <authorList>
            <person name="Stropko S.J."/>
            <person name="Pipes S.E."/>
            <person name="Newman J.D."/>
        </authorList>
    </citation>
    <scope>NUCLEOTIDE SEQUENCE [LARGE SCALE GENOMIC DNA]</scope>
    <source>
        <strain evidence="2 4">DSM 12611</strain>
    </source>
</reference>
<dbReference type="STRING" id="37752.IW18_17670"/>
<dbReference type="RefSeq" id="WP_041519326.1">
    <property type="nucleotide sequence ID" value="NZ_JPRK01000015.1"/>
</dbReference>
<comment type="caution">
    <text evidence="2">The sequence shown here is derived from an EMBL/GenBank/DDBJ whole genome shotgun (WGS) entry which is preliminary data.</text>
</comment>
<dbReference type="Proteomes" id="UP000032061">
    <property type="component" value="Unassembled WGS sequence"/>
</dbReference>
<dbReference type="OrthoDB" id="6014523at2"/>
<organism evidence="2 4">
    <name type="scientific">Flavobacterium hibernum</name>
    <dbReference type="NCBI Taxonomy" id="37752"/>
    <lineage>
        <taxon>Bacteria</taxon>
        <taxon>Pseudomonadati</taxon>
        <taxon>Bacteroidota</taxon>
        <taxon>Flavobacteriia</taxon>
        <taxon>Flavobacteriales</taxon>
        <taxon>Flavobacteriaceae</taxon>
        <taxon>Flavobacterium</taxon>
    </lineage>
</organism>
<accession>A0A0D0F0M3</accession>
<dbReference type="Pfam" id="PF11958">
    <property type="entry name" value="DUF3472"/>
    <property type="match status" value="1"/>
</dbReference>
<feature type="domain" description="DUF5077" evidence="1">
    <location>
        <begin position="40"/>
        <end position="159"/>
    </location>
</feature>
<dbReference type="InterPro" id="IPR031712">
    <property type="entry name" value="DUF5077"/>
</dbReference>
<dbReference type="EMBL" id="JPRK01000015">
    <property type="protein sequence ID" value="KIO51472.1"/>
    <property type="molecule type" value="Genomic_DNA"/>
</dbReference>
<proteinExistence type="predicted"/>
<name>A0A0D0F0M3_9FLAO</name>
<dbReference type="Proteomes" id="UP000198302">
    <property type="component" value="Unassembled WGS sequence"/>
</dbReference>
<reference evidence="3 5" key="2">
    <citation type="submission" date="2016-11" db="EMBL/GenBank/DDBJ databases">
        <title>Whole genomes of Flavobacteriaceae.</title>
        <authorList>
            <person name="Stine C."/>
            <person name="Li C."/>
            <person name="Tadesse D."/>
        </authorList>
    </citation>
    <scope>NUCLEOTIDE SEQUENCE [LARGE SCALE GENOMIC DNA]</scope>
    <source>
        <strain evidence="3 5">ATCC 51468</strain>
    </source>
</reference>
<dbReference type="InterPro" id="IPR021862">
    <property type="entry name" value="DUF3472"/>
</dbReference>
<evidence type="ECO:0000313" key="2">
    <source>
        <dbReference type="EMBL" id="KIO51472.1"/>
    </source>
</evidence>
<gene>
    <name evidence="3" type="ORF">B0A73_14260</name>
    <name evidence="2" type="ORF">IW18_17670</name>
</gene>
<dbReference type="EMBL" id="MUGX01000016">
    <property type="protein sequence ID" value="OXA86525.1"/>
    <property type="molecule type" value="Genomic_DNA"/>
</dbReference>
<evidence type="ECO:0000313" key="3">
    <source>
        <dbReference type="EMBL" id="OXA86525.1"/>
    </source>
</evidence>
<evidence type="ECO:0000313" key="4">
    <source>
        <dbReference type="Proteomes" id="UP000032061"/>
    </source>
</evidence>